<evidence type="ECO:0008006" key="3">
    <source>
        <dbReference type="Google" id="ProtNLM"/>
    </source>
</evidence>
<accession>A0ABN5VBJ7</accession>
<dbReference type="RefSeq" id="WP_286248339.1">
    <property type="nucleotide sequence ID" value="NZ_AP018448.1"/>
</dbReference>
<proteinExistence type="predicted"/>
<keyword evidence="2" id="KW-1185">Reference proteome</keyword>
<gene>
    <name evidence="1" type="ORF">SGFS_013290</name>
</gene>
<dbReference type="Proteomes" id="UP001321542">
    <property type="component" value="Chromosome"/>
</dbReference>
<name>A0ABN5VBJ7_9ACTN</name>
<reference evidence="1 2" key="1">
    <citation type="journal article" date="2010" name="ChemBioChem">
        <title>Cloning and characterization of the biosynthetic gene cluster of 16-membered macrolide antibiotic FD-891: involvement of a dual functional cytochrome P450 monooxygenase catalyzing epoxidation and hydroxylation.</title>
        <authorList>
            <person name="Kudo F."/>
            <person name="Motegi A."/>
            <person name="Mizoue K."/>
            <person name="Eguchi T."/>
        </authorList>
    </citation>
    <scope>NUCLEOTIDE SEQUENCE [LARGE SCALE GENOMIC DNA]</scope>
    <source>
        <strain evidence="1 2">A-8890</strain>
    </source>
</reference>
<evidence type="ECO:0000313" key="1">
    <source>
        <dbReference type="EMBL" id="BBC30035.1"/>
    </source>
</evidence>
<reference evidence="1 2" key="2">
    <citation type="journal article" date="2023" name="ChemBioChem">
        <title>Acyltransferase Domain Exchange between Two Independent Type I Polyketide Synthases in the Same Producer Strain of Macrolide Antibiotics.</title>
        <authorList>
            <person name="Kudo F."/>
            <person name="Kishikawa K."/>
            <person name="Tsuboi K."/>
            <person name="Kido T."/>
            <person name="Usui T."/>
            <person name="Hashimoto J."/>
            <person name="Shin-Ya K."/>
            <person name="Miyanaga A."/>
            <person name="Eguchi T."/>
        </authorList>
    </citation>
    <scope>NUCLEOTIDE SEQUENCE [LARGE SCALE GENOMIC DNA]</scope>
    <source>
        <strain evidence="1 2">A-8890</strain>
    </source>
</reference>
<organism evidence="1 2">
    <name type="scientific">Streptomyces graminofaciens</name>
    <dbReference type="NCBI Taxonomy" id="68212"/>
    <lineage>
        <taxon>Bacteria</taxon>
        <taxon>Bacillati</taxon>
        <taxon>Actinomycetota</taxon>
        <taxon>Actinomycetes</taxon>
        <taxon>Kitasatosporales</taxon>
        <taxon>Streptomycetaceae</taxon>
        <taxon>Streptomyces</taxon>
    </lineage>
</organism>
<dbReference type="EMBL" id="AP018448">
    <property type="protein sequence ID" value="BBC30035.1"/>
    <property type="molecule type" value="Genomic_DNA"/>
</dbReference>
<protein>
    <recommendedName>
        <fullName evidence="3">GIY-YIG nuclease family protein</fullName>
    </recommendedName>
</protein>
<evidence type="ECO:0000313" key="2">
    <source>
        <dbReference type="Proteomes" id="UP001321542"/>
    </source>
</evidence>
<sequence>MCAGKAWDVFYVVVDEINDTIKFGITSGDPRPRLGMHARDGFGDVVRLVEGLPGDLAPRLERAVLAALRDAREAPVRGREYFPAHVLPLVLDLVDGWTAGAPAPVGEPVQLALNIAA</sequence>